<dbReference type="Proteomes" id="UP001321473">
    <property type="component" value="Unassembled WGS sequence"/>
</dbReference>
<name>A0AAQ4F0E2_AMBAM</name>
<organism evidence="2 3">
    <name type="scientific">Amblyomma americanum</name>
    <name type="common">Lone star tick</name>
    <dbReference type="NCBI Taxonomy" id="6943"/>
    <lineage>
        <taxon>Eukaryota</taxon>
        <taxon>Metazoa</taxon>
        <taxon>Ecdysozoa</taxon>
        <taxon>Arthropoda</taxon>
        <taxon>Chelicerata</taxon>
        <taxon>Arachnida</taxon>
        <taxon>Acari</taxon>
        <taxon>Parasitiformes</taxon>
        <taxon>Ixodida</taxon>
        <taxon>Ixodoidea</taxon>
        <taxon>Ixodidae</taxon>
        <taxon>Amblyomminae</taxon>
        <taxon>Amblyomma</taxon>
    </lineage>
</organism>
<accession>A0AAQ4F0E2</accession>
<gene>
    <name evidence="2" type="ORF">V5799_018218</name>
</gene>
<evidence type="ECO:0000256" key="1">
    <source>
        <dbReference type="SAM" id="MobiDB-lite"/>
    </source>
</evidence>
<evidence type="ECO:0000313" key="2">
    <source>
        <dbReference type="EMBL" id="KAK8780449.1"/>
    </source>
</evidence>
<feature type="region of interest" description="Disordered" evidence="1">
    <location>
        <begin position="143"/>
        <end position="162"/>
    </location>
</feature>
<feature type="region of interest" description="Disordered" evidence="1">
    <location>
        <begin position="25"/>
        <end position="47"/>
    </location>
</feature>
<protein>
    <submittedName>
        <fullName evidence="2">Uncharacterized protein</fullName>
    </submittedName>
</protein>
<reference evidence="2 3" key="1">
    <citation type="journal article" date="2023" name="Arcadia Sci">
        <title>De novo assembly of a long-read Amblyomma americanum tick genome.</title>
        <authorList>
            <person name="Chou S."/>
            <person name="Poskanzer K.E."/>
            <person name="Rollins M."/>
            <person name="Thuy-Boun P.S."/>
        </authorList>
    </citation>
    <scope>NUCLEOTIDE SEQUENCE [LARGE SCALE GENOMIC DNA]</scope>
    <source>
        <strain evidence="2">F_SG_1</strain>
        <tissue evidence="2">Salivary glands</tissue>
    </source>
</reference>
<comment type="caution">
    <text evidence="2">The sequence shown here is derived from an EMBL/GenBank/DDBJ whole genome shotgun (WGS) entry which is preliminary data.</text>
</comment>
<dbReference type="AlphaFoldDB" id="A0AAQ4F0E2"/>
<proteinExistence type="predicted"/>
<keyword evidence="3" id="KW-1185">Reference proteome</keyword>
<dbReference type="EMBL" id="JARKHS020008861">
    <property type="protein sequence ID" value="KAK8780449.1"/>
    <property type="molecule type" value="Genomic_DNA"/>
</dbReference>
<feature type="region of interest" description="Disordered" evidence="1">
    <location>
        <begin position="96"/>
        <end position="115"/>
    </location>
</feature>
<sequence length="162" mass="17480">MNHSGGADVGEDDEFDASYKTCAAASGKHSRSMEGSSGNYASAEPHDATEQVWSCRRDCSNIEKHWGLNSPTLSDETIGPGQSWLQEVCSEEVFRTANSRSTDENEGKCHRAHQMGYGGGRFVQKSVEVGRKFASGAGLHGVIEESSFGDESPSLAKESQSW</sequence>
<evidence type="ECO:0000313" key="3">
    <source>
        <dbReference type="Proteomes" id="UP001321473"/>
    </source>
</evidence>